<gene>
    <name evidence="1" type="ORF">OH76DRAFT_1407950</name>
</gene>
<dbReference type="OrthoDB" id="2751476at2759"/>
<name>A0A371CZ50_9APHY</name>
<accession>A0A371CZ50</accession>
<dbReference type="AlphaFoldDB" id="A0A371CZ50"/>
<keyword evidence="2" id="KW-1185">Reference proteome</keyword>
<organism evidence="1 2">
    <name type="scientific">Lentinus brumalis</name>
    <dbReference type="NCBI Taxonomy" id="2498619"/>
    <lineage>
        <taxon>Eukaryota</taxon>
        <taxon>Fungi</taxon>
        <taxon>Dikarya</taxon>
        <taxon>Basidiomycota</taxon>
        <taxon>Agaricomycotina</taxon>
        <taxon>Agaricomycetes</taxon>
        <taxon>Polyporales</taxon>
        <taxon>Polyporaceae</taxon>
        <taxon>Lentinus</taxon>
    </lineage>
</organism>
<evidence type="ECO:0000313" key="2">
    <source>
        <dbReference type="Proteomes" id="UP000256964"/>
    </source>
</evidence>
<dbReference type="EMBL" id="KZ857436">
    <property type="protein sequence ID" value="RDX45564.1"/>
    <property type="molecule type" value="Genomic_DNA"/>
</dbReference>
<sequence>MPDYYDRYGYEWATADGTIAEDMTEPQERMLWYLSRKHQICLPFLESENATGQRVTKADACVLIDLIKAESPKVTPEYIDSLGRSGPYEGPGHPTTWRYCHDPPTDWQRQWMIDLTKALLIPVHATQKSTAGLTRGQASWLIDILREEKSRFMRPLDEKWLEDAVAECIMEVPLPKAEETDLELPKAEEQDILMCVPEVKVET</sequence>
<protein>
    <submittedName>
        <fullName evidence="1">Uncharacterized protein</fullName>
    </submittedName>
</protein>
<dbReference type="Proteomes" id="UP000256964">
    <property type="component" value="Unassembled WGS sequence"/>
</dbReference>
<proteinExistence type="predicted"/>
<evidence type="ECO:0000313" key="1">
    <source>
        <dbReference type="EMBL" id="RDX45564.1"/>
    </source>
</evidence>
<reference evidence="1 2" key="1">
    <citation type="journal article" date="2018" name="Biotechnol. Biofuels">
        <title>Integrative visual omics of the white-rot fungus Polyporus brumalis exposes the biotechnological potential of its oxidative enzymes for delignifying raw plant biomass.</title>
        <authorList>
            <person name="Miyauchi S."/>
            <person name="Rancon A."/>
            <person name="Drula E."/>
            <person name="Hage H."/>
            <person name="Chaduli D."/>
            <person name="Favel A."/>
            <person name="Grisel S."/>
            <person name="Henrissat B."/>
            <person name="Herpoel-Gimbert I."/>
            <person name="Ruiz-Duenas F.J."/>
            <person name="Chevret D."/>
            <person name="Hainaut M."/>
            <person name="Lin J."/>
            <person name="Wang M."/>
            <person name="Pangilinan J."/>
            <person name="Lipzen A."/>
            <person name="Lesage-Meessen L."/>
            <person name="Navarro D."/>
            <person name="Riley R."/>
            <person name="Grigoriev I.V."/>
            <person name="Zhou S."/>
            <person name="Raouche S."/>
            <person name="Rosso M.N."/>
        </authorList>
    </citation>
    <scope>NUCLEOTIDE SEQUENCE [LARGE SCALE GENOMIC DNA]</scope>
    <source>
        <strain evidence="1 2">BRFM 1820</strain>
    </source>
</reference>